<dbReference type="AlphaFoldDB" id="A0A848GE72"/>
<comment type="caution">
    <text evidence="1">The sequence shown here is derived from an EMBL/GenBank/DDBJ whole genome shotgun (WGS) entry which is preliminary data.</text>
</comment>
<dbReference type="Proteomes" id="UP000583266">
    <property type="component" value="Unassembled WGS sequence"/>
</dbReference>
<evidence type="ECO:0000313" key="2">
    <source>
        <dbReference type="Proteomes" id="UP000583266"/>
    </source>
</evidence>
<dbReference type="EMBL" id="JABBGC010000001">
    <property type="protein sequence ID" value="NML36794.1"/>
    <property type="molecule type" value="Genomic_DNA"/>
</dbReference>
<organism evidence="1 2">
    <name type="scientific">Chitinophaga fulva</name>
    <dbReference type="NCBI Taxonomy" id="2728842"/>
    <lineage>
        <taxon>Bacteria</taxon>
        <taxon>Pseudomonadati</taxon>
        <taxon>Bacteroidota</taxon>
        <taxon>Chitinophagia</taxon>
        <taxon>Chitinophagales</taxon>
        <taxon>Chitinophagaceae</taxon>
        <taxon>Chitinophaga</taxon>
    </lineage>
</organism>
<dbReference type="RefSeq" id="WP_169223900.1">
    <property type="nucleotide sequence ID" value="NZ_JABBGC010000001.1"/>
</dbReference>
<reference evidence="1 2" key="1">
    <citation type="submission" date="2020-04" db="EMBL/GenBank/DDBJ databases">
        <title>Chitinophaga sp. G-6-1-13 sp. nov., isolated from soil.</title>
        <authorList>
            <person name="Dahal R.H."/>
            <person name="Chaudhary D.K."/>
        </authorList>
    </citation>
    <scope>NUCLEOTIDE SEQUENCE [LARGE SCALE GENOMIC DNA]</scope>
    <source>
        <strain evidence="1 2">G-6-1-13</strain>
    </source>
</reference>
<gene>
    <name evidence="1" type="ORF">HHL17_06250</name>
</gene>
<evidence type="ECO:0000313" key="1">
    <source>
        <dbReference type="EMBL" id="NML36794.1"/>
    </source>
</evidence>
<name>A0A848GE72_9BACT</name>
<accession>A0A848GE72</accession>
<sequence length="212" mass="24278">MIPANTRTITPYHGNWKRADGMELIATPEINNSYIIAAVSKSRLKKQASLWLVYLEDNNGIRDYDTGNEIEGIRLCYGTITEITYSTDSGRKRREITFLVAHVIRLVDVPSILPAQPFPSGLANKIDDHLTGMTYFGGCGHVERNGDYYFLTSEIHGIDEQVVALKYNNEVHILLSIQCNEWNRTIIWRTIGNYIPKEKFVEFLEHDKNNEL</sequence>
<protein>
    <submittedName>
        <fullName evidence="1">Uncharacterized protein</fullName>
    </submittedName>
</protein>
<proteinExistence type="predicted"/>
<keyword evidence="2" id="KW-1185">Reference proteome</keyword>